<dbReference type="PROSITE" id="PS51674">
    <property type="entry name" value="4FE4S_WBL"/>
    <property type="match status" value="1"/>
</dbReference>
<reference evidence="2 3" key="1">
    <citation type="submission" date="2017-02" db="EMBL/GenBank/DDBJ databases">
        <title>Draft genome of Saccharomonospora sp. 154.</title>
        <authorList>
            <person name="Alonso-Carmona G.S."/>
            <person name="De La Haba R."/>
            <person name="Vera-Gargallo B."/>
            <person name="Sandoval-Trujillo A.H."/>
            <person name="Ramirez-Duran N."/>
            <person name="Ventosa A."/>
        </authorList>
    </citation>
    <scope>NUCLEOTIDE SEQUENCE [LARGE SCALE GENOMIC DNA]</scope>
    <source>
        <strain evidence="2 3">LRS4.154</strain>
    </source>
</reference>
<proteinExistence type="predicted"/>
<keyword evidence="3" id="KW-1185">Reference proteome</keyword>
<accession>A0A1V8ZXZ5</accession>
<evidence type="ECO:0000259" key="1">
    <source>
        <dbReference type="PROSITE" id="PS51674"/>
    </source>
</evidence>
<comment type="caution">
    <text evidence="2">The sequence shown here is derived from an EMBL/GenBank/DDBJ whole genome shotgun (WGS) entry which is preliminary data.</text>
</comment>
<evidence type="ECO:0000313" key="3">
    <source>
        <dbReference type="Proteomes" id="UP000192591"/>
    </source>
</evidence>
<dbReference type="AlphaFoldDB" id="A0A1V8ZXZ5"/>
<evidence type="ECO:0000313" key="2">
    <source>
        <dbReference type="EMBL" id="OQO89646.1"/>
    </source>
</evidence>
<dbReference type="InterPro" id="IPR034768">
    <property type="entry name" value="4FE4S_WBL"/>
</dbReference>
<name>A0A1V8ZXZ5_SACPI</name>
<protein>
    <submittedName>
        <fullName evidence="2">Transcription factor WhiB</fullName>
    </submittedName>
</protein>
<dbReference type="EMBL" id="MWIH01000009">
    <property type="protein sequence ID" value="OQO89646.1"/>
    <property type="molecule type" value="Genomic_DNA"/>
</dbReference>
<sequence>MVNRDDHAETAAKLDRFADVPDDVLCAVVTRDGLCFWVFDRESMPELTGEDDPDRELAAALCAGCPVTDECLELDLRTAGEQTGVWGGLDETDRREVYRVWKWRHINRGVWGGERP</sequence>
<gene>
    <name evidence="2" type="ORF">B1813_22320</name>
</gene>
<feature type="domain" description="4Fe-4S Wbl-type" evidence="1">
    <location>
        <begin position="25"/>
        <end position="96"/>
    </location>
</feature>
<dbReference type="Pfam" id="PF02467">
    <property type="entry name" value="Whib"/>
    <property type="match status" value="1"/>
</dbReference>
<dbReference type="RefSeq" id="WP_081195239.1">
    <property type="nucleotide sequence ID" value="NZ_MWIH01000009.1"/>
</dbReference>
<organism evidence="2 3">
    <name type="scientific">Saccharomonospora piscinae</name>
    <dbReference type="NCBI Taxonomy" id="687388"/>
    <lineage>
        <taxon>Bacteria</taxon>
        <taxon>Bacillati</taxon>
        <taxon>Actinomycetota</taxon>
        <taxon>Actinomycetes</taxon>
        <taxon>Pseudonocardiales</taxon>
        <taxon>Pseudonocardiaceae</taxon>
        <taxon>Saccharomonospora</taxon>
    </lineage>
</organism>
<dbReference type="Proteomes" id="UP000192591">
    <property type="component" value="Unassembled WGS sequence"/>
</dbReference>
<dbReference type="STRING" id="1962155.B1813_22320"/>